<evidence type="ECO:0000259" key="1">
    <source>
        <dbReference type="Pfam" id="PF00557"/>
    </source>
</evidence>
<dbReference type="InterPro" id="IPR000994">
    <property type="entry name" value="Pept_M24"/>
</dbReference>
<dbReference type="Proteomes" id="UP000233256">
    <property type="component" value="Unassembled WGS sequence"/>
</dbReference>
<dbReference type="Pfam" id="PF00557">
    <property type="entry name" value="Peptidase_M24"/>
    <property type="match status" value="1"/>
</dbReference>
<dbReference type="SUPFAM" id="SSF53092">
    <property type="entry name" value="Creatinase/prolidase N-terminal domain"/>
    <property type="match status" value="1"/>
</dbReference>
<organism evidence="2 3">
    <name type="scientific">Candidatus Wallbacteria bacterium HGW-Wallbacteria-1</name>
    <dbReference type="NCBI Taxonomy" id="2013854"/>
    <lineage>
        <taxon>Bacteria</taxon>
        <taxon>Candidatus Walliibacteriota</taxon>
    </lineage>
</organism>
<evidence type="ECO:0000313" key="2">
    <source>
        <dbReference type="EMBL" id="PKK91202.1"/>
    </source>
</evidence>
<sequence>MNILLVGGFMKYISDANRSRLIDYMNRNGMDAIFLYDNEKHRDSNLIYITGHPTDASAFVLANGSTALFPWDMILASRLADPGVQVVDTLSSFGGNETKAFHSFFEAAGLDSSGPLMIEIDPMCAVGKADYLKKIFPNATFKVSGAGGYCSVLNDFRAVKSEEEIMLLRNVAGITNSVIHKMEDYIREVGSSIREVDLALFVEGEGRRLGADGISFETLTANADRSWGIHCYPATTNSMLWKTGLALIDFGFRKDGYCSDVTVPMVFGKVSDYQEKIVSTVFSVYDQCLSMIRPGVKGSAVHGRAIQVMKEAGLPVMPHGLGHGIGLDCHDPMGLREGPRDEAAKGSWKDYVLEQGFFTSLEPGIYDPMAGGCRYENDVLVTENGVEVLTASKLLRFGENDD</sequence>
<gene>
    <name evidence="2" type="ORF">CVV64_05380</name>
</gene>
<proteinExistence type="predicted"/>
<dbReference type="AlphaFoldDB" id="A0A2N1PSF2"/>
<reference evidence="2 3" key="1">
    <citation type="journal article" date="2017" name="ISME J.">
        <title>Potential for microbial H2 and metal transformations associated with novel bacteria and archaea in deep terrestrial subsurface sediments.</title>
        <authorList>
            <person name="Hernsdorf A.W."/>
            <person name="Amano Y."/>
            <person name="Miyakawa K."/>
            <person name="Ise K."/>
            <person name="Suzuki Y."/>
            <person name="Anantharaman K."/>
            <person name="Probst A."/>
            <person name="Burstein D."/>
            <person name="Thomas B.C."/>
            <person name="Banfield J.F."/>
        </authorList>
    </citation>
    <scope>NUCLEOTIDE SEQUENCE [LARGE SCALE GENOMIC DNA]</scope>
    <source>
        <strain evidence="2">HGW-Wallbacteria-1</strain>
    </source>
</reference>
<dbReference type="Gene3D" id="3.90.230.10">
    <property type="entry name" value="Creatinase/methionine aminopeptidase superfamily"/>
    <property type="match status" value="1"/>
</dbReference>
<evidence type="ECO:0000313" key="3">
    <source>
        <dbReference type="Proteomes" id="UP000233256"/>
    </source>
</evidence>
<dbReference type="InterPro" id="IPR050659">
    <property type="entry name" value="Peptidase_M24B"/>
</dbReference>
<dbReference type="InterPro" id="IPR036005">
    <property type="entry name" value="Creatinase/aminopeptidase-like"/>
</dbReference>
<name>A0A2N1PSF2_9BACT</name>
<dbReference type="EMBL" id="PGXC01000003">
    <property type="protein sequence ID" value="PKK91202.1"/>
    <property type="molecule type" value="Genomic_DNA"/>
</dbReference>
<protein>
    <recommendedName>
        <fullName evidence="1">Peptidase M24 domain-containing protein</fullName>
    </recommendedName>
</protein>
<dbReference type="PANTHER" id="PTHR46112:SF3">
    <property type="entry name" value="AMINOPEPTIDASE YPDF"/>
    <property type="match status" value="1"/>
</dbReference>
<feature type="domain" description="Peptidase M24" evidence="1">
    <location>
        <begin position="168"/>
        <end position="383"/>
    </location>
</feature>
<dbReference type="InterPro" id="IPR029149">
    <property type="entry name" value="Creatin/AminoP/Spt16_N"/>
</dbReference>
<comment type="caution">
    <text evidence="2">The sequence shown here is derived from an EMBL/GenBank/DDBJ whole genome shotgun (WGS) entry which is preliminary data.</text>
</comment>
<dbReference type="SUPFAM" id="SSF55920">
    <property type="entry name" value="Creatinase/aminopeptidase"/>
    <property type="match status" value="1"/>
</dbReference>
<dbReference type="PANTHER" id="PTHR46112">
    <property type="entry name" value="AMINOPEPTIDASE"/>
    <property type="match status" value="1"/>
</dbReference>
<accession>A0A2N1PSF2</accession>